<gene>
    <name evidence="1" type="ORF">Dalu01_02228</name>
</gene>
<comment type="caution">
    <text evidence="1">The sequence shown here is derived from an EMBL/GenBank/DDBJ whole genome shotgun (WGS) entry which is preliminary data.</text>
</comment>
<organism evidence="1 2">
    <name type="scientific">Deinococcus aluminii</name>
    <dbReference type="NCBI Taxonomy" id="1656885"/>
    <lineage>
        <taxon>Bacteria</taxon>
        <taxon>Thermotogati</taxon>
        <taxon>Deinococcota</taxon>
        <taxon>Deinococci</taxon>
        <taxon>Deinococcales</taxon>
        <taxon>Deinococcaceae</taxon>
        <taxon>Deinococcus</taxon>
    </lineage>
</organism>
<sequence>MLRTLNDRHAQQDVAAKVRLSPATVSRIARRVRDDDPKES</sequence>
<proteinExistence type="predicted"/>
<keyword evidence="2" id="KW-1185">Reference proteome</keyword>
<evidence type="ECO:0000313" key="1">
    <source>
        <dbReference type="EMBL" id="GAA5533820.1"/>
    </source>
</evidence>
<evidence type="ECO:0000313" key="2">
    <source>
        <dbReference type="Proteomes" id="UP001404956"/>
    </source>
</evidence>
<dbReference type="Proteomes" id="UP001404956">
    <property type="component" value="Unassembled WGS sequence"/>
</dbReference>
<reference evidence="1 2" key="1">
    <citation type="submission" date="2024-02" db="EMBL/GenBank/DDBJ databases">
        <title>Deinococcus aluminii NBRC 112889.</title>
        <authorList>
            <person name="Ichikawa N."/>
            <person name="Katano-Makiyama Y."/>
            <person name="Hidaka K."/>
        </authorList>
    </citation>
    <scope>NUCLEOTIDE SEQUENCE [LARGE SCALE GENOMIC DNA]</scope>
    <source>
        <strain evidence="1 2">NBRC 112889</strain>
    </source>
</reference>
<name>A0ABP9XEM7_9DEIO</name>
<protein>
    <submittedName>
        <fullName evidence="1">Uncharacterized protein</fullName>
    </submittedName>
</protein>
<dbReference type="EMBL" id="BAABRV010000005">
    <property type="protein sequence ID" value="GAA5533820.1"/>
    <property type="molecule type" value="Genomic_DNA"/>
</dbReference>
<accession>A0ABP9XEM7</accession>